<protein>
    <recommendedName>
        <fullName evidence="3">F5/8 type C domain-containing protein</fullName>
    </recommendedName>
</protein>
<feature type="signal peptide" evidence="2">
    <location>
        <begin position="1"/>
        <end position="27"/>
    </location>
</feature>
<dbReference type="SMART" id="SM00231">
    <property type="entry name" value="FA58C"/>
    <property type="match status" value="1"/>
</dbReference>
<dbReference type="Proteomes" id="UP000887568">
    <property type="component" value="Unplaced"/>
</dbReference>
<keyword evidence="2" id="KW-0732">Signal</keyword>
<dbReference type="FunFam" id="2.60.120.260:FF:000002">
    <property type="entry name" value="Coagulation factor VIII"/>
    <property type="match status" value="1"/>
</dbReference>
<sequence length="241" mass="26379">MIKMKYLLVSICAVVVQCCLFAAAAHANGDPDPVLEAALSPLYRQLDVTRDQLEVIRHQLDAVKALVHVPCKKDYLECSEVGPFGMEDGRIPDASITASSIWENSAGFVPARARLNLQDTSGGAGAGWCNDGASDNTNPWIQADLGCNATITGVITQGRGDYHEWVTQFKVAYSNDGQEWTDVTDDGSSTPMKFSGNSDQNTQVTTTFPKAFQARFLRILPTQWSTYCCMRFEVLGCKSHE</sequence>
<evidence type="ECO:0000259" key="3">
    <source>
        <dbReference type="PROSITE" id="PS50022"/>
    </source>
</evidence>
<keyword evidence="1" id="KW-1015">Disulfide bond</keyword>
<dbReference type="GeneID" id="119731484"/>
<dbReference type="OMA" id="WENSAGF"/>
<evidence type="ECO:0000313" key="5">
    <source>
        <dbReference type="Proteomes" id="UP000887568"/>
    </source>
</evidence>
<dbReference type="EnsemblMetazoa" id="XM_038204669.1">
    <property type="protein sequence ID" value="XP_038060597.1"/>
    <property type="gene ID" value="LOC119731484"/>
</dbReference>
<proteinExistence type="predicted"/>
<evidence type="ECO:0000256" key="1">
    <source>
        <dbReference type="ARBA" id="ARBA00023157"/>
    </source>
</evidence>
<name>A0A914A9S1_PATMI</name>
<dbReference type="PROSITE" id="PS01286">
    <property type="entry name" value="FA58C_2"/>
    <property type="match status" value="1"/>
</dbReference>
<evidence type="ECO:0000256" key="2">
    <source>
        <dbReference type="SAM" id="SignalP"/>
    </source>
</evidence>
<dbReference type="InterPro" id="IPR008979">
    <property type="entry name" value="Galactose-bd-like_sf"/>
</dbReference>
<dbReference type="AlphaFoldDB" id="A0A914A9S1"/>
<organism evidence="4 5">
    <name type="scientific">Patiria miniata</name>
    <name type="common">Bat star</name>
    <name type="synonym">Asterina miniata</name>
    <dbReference type="NCBI Taxonomy" id="46514"/>
    <lineage>
        <taxon>Eukaryota</taxon>
        <taxon>Metazoa</taxon>
        <taxon>Echinodermata</taxon>
        <taxon>Eleutherozoa</taxon>
        <taxon>Asterozoa</taxon>
        <taxon>Asteroidea</taxon>
        <taxon>Valvatacea</taxon>
        <taxon>Valvatida</taxon>
        <taxon>Asterinidae</taxon>
        <taxon>Patiria</taxon>
    </lineage>
</organism>
<evidence type="ECO:0000313" key="4">
    <source>
        <dbReference type="EnsemblMetazoa" id="XP_038060597.1"/>
    </source>
</evidence>
<feature type="chain" id="PRO_5037194702" description="F5/8 type C domain-containing protein" evidence="2">
    <location>
        <begin position="28"/>
        <end position="241"/>
    </location>
</feature>
<dbReference type="PANTHER" id="PTHR24543">
    <property type="entry name" value="MULTICOPPER OXIDASE-RELATED"/>
    <property type="match status" value="1"/>
</dbReference>
<feature type="domain" description="F5/8 type C" evidence="3">
    <location>
        <begin position="78"/>
        <end position="237"/>
    </location>
</feature>
<keyword evidence="5" id="KW-1185">Reference proteome</keyword>
<dbReference type="OrthoDB" id="5985199at2759"/>
<dbReference type="RefSeq" id="XP_038060597.1">
    <property type="nucleotide sequence ID" value="XM_038204669.1"/>
</dbReference>
<dbReference type="PROSITE" id="PS01285">
    <property type="entry name" value="FA58C_1"/>
    <property type="match status" value="1"/>
</dbReference>
<accession>A0A914A9S1</accession>
<dbReference type="Pfam" id="PF00754">
    <property type="entry name" value="F5_F8_type_C"/>
    <property type="match status" value="1"/>
</dbReference>
<dbReference type="PROSITE" id="PS50022">
    <property type="entry name" value="FA58C_3"/>
    <property type="match status" value="1"/>
</dbReference>
<reference evidence="4" key="1">
    <citation type="submission" date="2022-11" db="UniProtKB">
        <authorList>
            <consortium name="EnsemblMetazoa"/>
        </authorList>
    </citation>
    <scope>IDENTIFICATION</scope>
</reference>
<dbReference type="InterPro" id="IPR000421">
    <property type="entry name" value="FA58C"/>
</dbReference>
<dbReference type="SUPFAM" id="SSF49785">
    <property type="entry name" value="Galactose-binding domain-like"/>
    <property type="match status" value="1"/>
</dbReference>
<dbReference type="Gene3D" id="2.60.120.260">
    <property type="entry name" value="Galactose-binding domain-like"/>
    <property type="match status" value="1"/>
</dbReference>
<dbReference type="CDD" id="cd00057">
    <property type="entry name" value="FA58C"/>
    <property type="match status" value="1"/>
</dbReference>